<evidence type="ECO:0000313" key="5">
    <source>
        <dbReference type="EMBL" id="CAD8290290.1"/>
    </source>
</evidence>
<dbReference type="Pfam" id="PF03016">
    <property type="entry name" value="Exostosin_GT47"/>
    <property type="match status" value="1"/>
</dbReference>
<dbReference type="AlphaFoldDB" id="A0A7R9YWV4"/>
<dbReference type="InterPro" id="IPR040911">
    <property type="entry name" value="Exostosin_GT47"/>
</dbReference>
<evidence type="ECO:0000259" key="4">
    <source>
        <dbReference type="Pfam" id="PF03016"/>
    </source>
</evidence>
<protein>
    <recommendedName>
        <fullName evidence="4">Exostosin GT47 domain-containing protein</fullName>
    </recommendedName>
</protein>
<gene>
    <name evidence="5" type="ORF">CEUR00632_LOCUS10324</name>
</gene>
<sequence>MFFNQCNGGACINGFCKCPAGRWGMDCTRSQAYTENLPVMPKMTQLRIYRYELPWTASAGVGTRWEEGQSDFMHVGSLYSAFTHFFNQFAGDWAVRTENPYEANLFYVPLFAYTAWSNVGDPRSNVQHVMEYIQAAYPELWARNEGRDHFIWLPGDKGACWLYDHPLQQNPIKVVHWGLQLRADQFTETTNHGHWMRVNPVNRDYSCFKSEKDVVSSPVVAKNFEVLHASTVYKQALANEQRRWLLYFGGSIRENQIDYSGGARQAFYKHVVLKNYTEVKYGGDHSMLRESTFCFVPAGDGWGSRLMHAMFGACVPVIVQEHVHHPYDDVLLYETFSLRLRISDLPNLVDILRAVPVEQIQRYREAMSQVYLAFSWHADLNGEAYKYTLMALHHKLTNLEAGFYHKRRSRNLSARWLTDSADNADNAARQWQGAAGVTAMARV</sequence>
<reference evidence="5" key="1">
    <citation type="submission" date="2021-01" db="EMBL/GenBank/DDBJ databases">
        <authorList>
            <person name="Corre E."/>
            <person name="Pelletier E."/>
            <person name="Niang G."/>
            <person name="Scheremetjew M."/>
            <person name="Finn R."/>
            <person name="Kale V."/>
            <person name="Holt S."/>
            <person name="Cochrane G."/>
            <person name="Meng A."/>
            <person name="Brown T."/>
            <person name="Cohen L."/>
        </authorList>
    </citation>
    <scope>NUCLEOTIDE SEQUENCE</scope>
    <source>
        <strain evidence="5">CCMP219</strain>
    </source>
</reference>
<dbReference type="GO" id="GO:0016757">
    <property type="term" value="F:glycosyltransferase activity"/>
    <property type="evidence" value="ECO:0007669"/>
    <property type="project" value="InterPro"/>
</dbReference>
<evidence type="ECO:0000256" key="2">
    <source>
        <dbReference type="ARBA" id="ARBA00010271"/>
    </source>
</evidence>
<name>A0A7R9YWV4_9CHLO</name>
<dbReference type="GO" id="GO:0000139">
    <property type="term" value="C:Golgi membrane"/>
    <property type="evidence" value="ECO:0007669"/>
    <property type="project" value="UniProtKB-SubCell"/>
</dbReference>
<organism evidence="5">
    <name type="scientific">Chlamydomonas euryale</name>
    <dbReference type="NCBI Taxonomy" id="1486919"/>
    <lineage>
        <taxon>Eukaryota</taxon>
        <taxon>Viridiplantae</taxon>
        <taxon>Chlorophyta</taxon>
        <taxon>core chlorophytes</taxon>
        <taxon>Chlorophyceae</taxon>
        <taxon>CS clade</taxon>
        <taxon>Chlamydomonadales</taxon>
        <taxon>Chlamydomonadaceae</taxon>
        <taxon>Chlamydomonas</taxon>
    </lineage>
</organism>
<proteinExistence type="inferred from homology"/>
<comment type="similarity">
    <text evidence="2">Belongs to the glycosyltransferase 47 family.</text>
</comment>
<comment type="subcellular location">
    <subcellularLocation>
        <location evidence="1">Golgi apparatus membrane</location>
        <topology evidence="1">Single-pass type II membrane protein</topology>
    </subcellularLocation>
</comment>
<dbReference type="PANTHER" id="PTHR11062">
    <property type="entry name" value="EXOSTOSIN HEPARAN SULFATE GLYCOSYLTRANSFERASE -RELATED"/>
    <property type="match status" value="1"/>
</dbReference>
<feature type="domain" description="Exostosin GT47" evidence="4">
    <location>
        <begin position="44"/>
        <end position="354"/>
    </location>
</feature>
<dbReference type="InterPro" id="IPR004263">
    <property type="entry name" value="Exostosin"/>
</dbReference>
<dbReference type="PANTHER" id="PTHR11062:SF376">
    <property type="entry name" value="EXOSTOSIN FAMILY PROTEIN"/>
    <property type="match status" value="1"/>
</dbReference>
<keyword evidence="3" id="KW-0333">Golgi apparatus</keyword>
<evidence type="ECO:0000256" key="3">
    <source>
        <dbReference type="ARBA" id="ARBA00023034"/>
    </source>
</evidence>
<evidence type="ECO:0000256" key="1">
    <source>
        <dbReference type="ARBA" id="ARBA00004323"/>
    </source>
</evidence>
<accession>A0A7R9YWV4</accession>
<dbReference type="EMBL" id="HBEC01022496">
    <property type="protein sequence ID" value="CAD8290290.1"/>
    <property type="molecule type" value="Transcribed_RNA"/>
</dbReference>